<dbReference type="InterPro" id="IPR020102">
    <property type="entry name" value="YqgC-like"/>
</dbReference>
<accession>A0A750KIS0</accession>
<dbReference type="AlphaFoldDB" id="A0A750KIS0"/>
<name>A0A750KIS0_SALER</name>
<organism evidence="2">
    <name type="scientific">Salmonella enterica</name>
    <name type="common">Salmonella choleraesuis</name>
    <dbReference type="NCBI Taxonomy" id="28901"/>
    <lineage>
        <taxon>Bacteria</taxon>
        <taxon>Pseudomonadati</taxon>
        <taxon>Pseudomonadota</taxon>
        <taxon>Gammaproteobacteria</taxon>
        <taxon>Enterobacterales</taxon>
        <taxon>Enterobacteriaceae</taxon>
        <taxon>Salmonella</taxon>
    </lineage>
</organism>
<proteinExistence type="predicted"/>
<gene>
    <name evidence="2" type="ORF">G8N11_001768</name>
</gene>
<feature type="region of interest" description="Disordered" evidence="1">
    <location>
        <begin position="1"/>
        <end position="20"/>
    </location>
</feature>
<feature type="compositionally biased region" description="Polar residues" evidence="1">
    <location>
        <begin position="1"/>
        <end position="12"/>
    </location>
</feature>
<sequence>MGITSAGMQSRNADCGGHGRTRTMRQIQQNTTVHYLVSPPWTPRKTTPSQSHVLTRLEVATRRKRRVLLYEPRVAFYTQNAEKKQNINAHNVSIDRNVSHPILHHNETAFKKSWKLGEEVT</sequence>
<comment type="caution">
    <text evidence="2">The sequence shown here is derived from an EMBL/GenBank/DDBJ whole genome shotgun (WGS) entry which is preliminary data.</text>
</comment>
<reference evidence="2" key="2">
    <citation type="submission" date="2020-02" db="EMBL/GenBank/DDBJ databases">
        <authorList>
            <consortium name="NCBI Pathogen Detection Project"/>
        </authorList>
    </citation>
    <scope>NUCLEOTIDE SEQUENCE</scope>
    <source>
        <strain evidence="2">MA.JE_S09-001881</strain>
    </source>
</reference>
<protein>
    <submittedName>
        <fullName evidence="2">Uncharacterized protein</fullName>
    </submittedName>
</protein>
<dbReference type="EMBL" id="DAAVPB010000005">
    <property type="protein sequence ID" value="HAF6368930.1"/>
    <property type="molecule type" value="Genomic_DNA"/>
</dbReference>
<dbReference type="Pfam" id="PF17430">
    <property type="entry name" value="YqgC"/>
    <property type="match status" value="1"/>
</dbReference>
<reference evidence="2" key="1">
    <citation type="journal article" date="2018" name="Genome Biol.">
        <title>SKESA: strategic k-mer extension for scrupulous assemblies.</title>
        <authorList>
            <person name="Souvorov A."/>
            <person name="Agarwala R."/>
            <person name="Lipman D.J."/>
        </authorList>
    </citation>
    <scope>NUCLEOTIDE SEQUENCE</scope>
    <source>
        <strain evidence="2">MA.JE_S09-001881</strain>
    </source>
</reference>
<evidence type="ECO:0000256" key="1">
    <source>
        <dbReference type="SAM" id="MobiDB-lite"/>
    </source>
</evidence>
<evidence type="ECO:0000313" key="2">
    <source>
        <dbReference type="EMBL" id="HAF6368930.1"/>
    </source>
</evidence>